<dbReference type="AlphaFoldDB" id="A0A5K8ACC5"/>
<dbReference type="PROSITE" id="PS51668">
    <property type="entry name" value="TSAA_2"/>
    <property type="match status" value="1"/>
</dbReference>
<keyword evidence="3" id="KW-1185">Reference proteome</keyword>
<organism evidence="2 3">
    <name type="scientific">Desulfosarcina ovata subsp. ovata</name>
    <dbReference type="NCBI Taxonomy" id="2752305"/>
    <lineage>
        <taxon>Bacteria</taxon>
        <taxon>Pseudomonadati</taxon>
        <taxon>Thermodesulfobacteriota</taxon>
        <taxon>Desulfobacteria</taxon>
        <taxon>Desulfobacterales</taxon>
        <taxon>Desulfosarcinaceae</taxon>
        <taxon>Desulfosarcina</taxon>
    </lineage>
</organism>
<name>A0A5K8ACC5_9BACT</name>
<gene>
    <name evidence="2" type="ORF">DSCOOX_33460</name>
</gene>
<evidence type="ECO:0000313" key="2">
    <source>
        <dbReference type="EMBL" id="BBO90166.1"/>
    </source>
</evidence>
<reference evidence="2 3" key="1">
    <citation type="submission" date="2019-11" db="EMBL/GenBank/DDBJ databases">
        <title>Comparative genomics of hydrocarbon-degrading Desulfosarcina strains.</title>
        <authorList>
            <person name="Watanabe M."/>
            <person name="Kojima H."/>
            <person name="Fukui M."/>
        </authorList>
    </citation>
    <scope>NUCLEOTIDE SEQUENCE [LARGE SCALE GENOMIC DNA]</scope>
    <source>
        <strain evidence="3">oXyS1</strain>
    </source>
</reference>
<protein>
    <recommendedName>
        <fullName evidence="1">TsaA-like domain-containing protein</fullName>
    </recommendedName>
</protein>
<sequence length="42" mass="4728">MKTPIAVHSIGYVRKKNDATRIDIDPQYQAALLVMDGFSHII</sequence>
<proteinExistence type="predicted"/>
<dbReference type="InterPro" id="IPR023370">
    <property type="entry name" value="TrmO-like_N"/>
</dbReference>
<dbReference type="Proteomes" id="UP000422108">
    <property type="component" value="Chromosome"/>
</dbReference>
<feature type="domain" description="TsaA-like" evidence="1">
    <location>
        <begin position="7"/>
        <end position="42"/>
    </location>
</feature>
<dbReference type="RefSeq" id="WP_269434921.1">
    <property type="nucleotide sequence ID" value="NZ_AP021879.1"/>
</dbReference>
<accession>A0A5K8ACC5</accession>
<evidence type="ECO:0000313" key="3">
    <source>
        <dbReference type="Proteomes" id="UP000422108"/>
    </source>
</evidence>
<dbReference type="EMBL" id="AP021879">
    <property type="protein sequence ID" value="BBO90166.1"/>
    <property type="molecule type" value="Genomic_DNA"/>
</dbReference>
<evidence type="ECO:0000259" key="1">
    <source>
        <dbReference type="PROSITE" id="PS51668"/>
    </source>
</evidence>